<evidence type="ECO:0000313" key="14">
    <source>
        <dbReference type="Proteomes" id="UP000266272"/>
    </source>
</evidence>
<evidence type="ECO:0000259" key="11">
    <source>
        <dbReference type="PROSITE" id="PS51480"/>
    </source>
</evidence>
<evidence type="ECO:0000256" key="4">
    <source>
        <dbReference type="ARBA" id="ARBA00022679"/>
    </source>
</evidence>
<dbReference type="Gene3D" id="3.40.50.10440">
    <property type="entry name" value="Dihydroxyacetone kinase, domain 1"/>
    <property type="match status" value="1"/>
</dbReference>
<reference evidence="13 14" key="1">
    <citation type="journal article" date="2018" name="PLoS Pathog.">
        <title>Evolution of structural diversity of trichothecenes, a family of toxins produced by plant pathogenic and entomopathogenic fungi.</title>
        <authorList>
            <person name="Proctor R.H."/>
            <person name="McCormick S.P."/>
            <person name="Kim H.S."/>
            <person name="Cardoza R.E."/>
            <person name="Stanley A.M."/>
            <person name="Lindo L."/>
            <person name="Kelly A."/>
            <person name="Brown D.W."/>
            <person name="Lee T."/>
            <person name="Vaughan M.M."/>
            <person name="Alexander N.J."/>
            <person name="Busman M."/>
            <person name="Gutierrez S."/>
        </authorList>
    </citation>
    <scope>NUCLEOTIDE SEQUENCE [LARGE SCALE GENOMIC DNA]</scope>
    <source>
        <strain evidence="13 14">IBT 40837</strain>
    </source>
</reference>
<dbReference type="STRING" id="490622.A0A395NX12"/>
<comment type="catalytic activity">
    <reaction evidence="9">
        <text>D-glyceraldehyde + ATP = D-glyceraldehyde 3-phosphate + ADP + H(+)</text>
        <dbReference type="Rhea" id="RHEA:13941"/>
        <dbReference type="ChEBI" id="CHEBI:15378"/>
        <dbReference type="ChEBI" id="CHEBI:17378"/>
        <dbReference type="ChEBI" id="CHEBI:30616"/>
        <dbReference type="ChEBI" id="CHEBI:59776"/>
        <dbReference type="ChEBI" id="CHEBI:456216"/>
        <dbReference type="EC" id="2.7.1.28"/>
    </reaction>
</comment>
<keyword evidence="7" id="KW-0319">Glycerol metabolism</keyword>
<dbReference type="InterPro" id="IPR004006">
    <property type="entry name" value="DhaK_dom"/>
</dbReference>
<dbReference type="InterPro" id="IPR004007">
    <property type="entry name" value="DhaL_dom"/>
</dbReference>
<dbReference type="GO" id="GO:0004371">
    <property type="term" value="F:glycerone kinase activity"/>
    <property type="evidence" value="ECO:0007669"/>
    <property type="project" value="UniProtKB-EC"/>
</dbReference>
<dbReference type="PANTHER" id="PTHR28629">
    <property type="entry name" value="TRIOKINASE/FMN CYCLASE"/>
    <property type="match status" value="1"/>
</dbReference>
<feature type="domain" description="DhaL" evidence="11">
    <location>
        <begin position="400"/>
        <end position="450"/>
    </location>
</feature>
<dbReference type="GO" id="GO:0005524">
    <property type="term" value="F:ATP binding"/>
    <property type="evidence" value="ECO:0007669"/>
    <property type="project" value="UniProtKB-KW"/>
</dbReference>
<dbReference type="SUPFAM" id="SSF101473">
    <property type="entry name" value="DhaL-like"/>
    <property type="match status" value="1"/>
</dbReference>
<gene>
    <name evidence="13" type="ORF">TARUN_2149</name>
</gene>
<comment type="pathway">
    <text evidence="2">Polyol metabolism; glycerol fermentation; glycerone phosphate from glycerol (oxidative route): step 2/2.</text>
</comment>
<protein>
    <submittedName>
        <fullName evidence="13">Dihydroxyacetone kinase</fullName>
    </submittedName>
</protein>
<evidence type="ECO:0000256" key="8">
    <source>
        <dbReference type="ARBA" id="ARBA00022840"/>
    </source>
</evidence>
<dbReference type="Pfam" id="PF02733">
    <property type="entry name" value="Dak1"/>
    <property type="match status" value="1"/>
</dbReference>
<evidence type="ECO:0000256" key="7">
    <source>
        <dbReference type="ARBA" id="ARBA00022798"/>
    </source>
</evidence>
<dbReference type="PROSITE" id="PS51480">
    <property type="entry name" value="DHAL"/>
    <property type="match status" value="1"/>
</dbReference>
<dbReference type="FunFam" id="3.30.1180.20:FF:000001">
    <property type="entry name" value="Dihydroxyacetone kinase 1"/>
    <property type="match status" value="1"/>
</dbReference>
<proteinExistence type="inferred from homology"/>
<dbReference type="Proteomes" id="UP000266272">
    <property type="component" value="Unassembled WGS sequence"/>
</dbReference>
<comment type="function">
    <text evidence="1">Catalyzes both the phosphorylation of dihydroxyacetone and of glyceraldehyde.</text>
</comment>
<sequence length="450" mass="47949">MSSKHFIDDPEHLVNSALNAITLTNPGVGIDSLNKIVYVRPRHEPTQQKVAIISGGGSGHEPAFASMVGPGMLSAAVVGHIFASPNAEQVRTAIMSRVSHNDCAKQKANAYDEGVLLVIMNYTGDVLSFGVAVEKARAAGINVEMVVVGDDVAIGRSKAGKVGRRGIAGTVLVQKLSGALAAMGYGIRQVTELARLFADNVASIGASLEHVHVPGLTKNSTKGLAELRAGEVEIGMGIHNEQGTDRVKATLPELIENMLAQLLKQSDPDRSFVDFSQCSTNIVLLVNNLGGLSTLELAGITNEVVLQLDKAYNIQPLRVLSGTYMTSLNAPGFSISLLRIIDTGIDAVSMLDLLDYPCEVSGWTCPIKRTTWEAKDLGVRDSEVSTLSDEPRSNLIIDVNLFQEALTTGLENLIAAEPLITHYDTIVGDGDCGVCLKRGARGNLSRFYDC</sequence>
<keyword evidence="6 13" id="KW-0418">Kinase</keyword>
<evidence type="ECO:0000259" key="12">
    <source>
        <dbReference type="PROSITE" id="PS51481"/>
    </source>
</evidence>
<dbReference type="GO" id="GO:0050354">
    <property type="term" value="F:triokinase activity"/>
    <property type="evidence" value="ECO:0007669"/>
    <property type="project" value="UniProtKB-EC"/>
</dbReference>
<evidence type="ECO:0000256" key="5">
    <source>
        <dbReference type="ARBA" id="ARBA00022741"/>
    </source>
</evidence>
<keyword evidence="5" id="KW-0547">Nucleotide-binding</keyword>
<dbReference type="PROSITE" id="PS51481">
    <property type="entry name" value="DHAK"/>
    <property type="match status" value="1"/>
</dbReference>
<keyword evidence="4" id="KW-0808">Transferase</keyword>
<dbReference type="SUPFAM" id="SSF82549">
    <property type="entry name" value="DAK1/DegV-like"/>
    <property type="match status" value="1"/>
</dbReference>
<comment type="similarity">
    <text evidence="3">Belongs to the dihydroxyacetone kinase (DAK) family.</text>
</comment>
<feature type="domain" description="DhaK" evidence="12">
    <location>
        <begin position="9"/>
        <end position="363"/>
    </location>
</feature>
<dbReference type="EMBL" id="PXOA01000127">
    <property type="protein sequence ID" value="RFU80031.1"/>
    <property type="molecule type" value="Genomic_DNA"/>
</dbReference>
<keyword evidence="14" id="KW-1185">Reference proteome</keyword>
<dbReference type="Gene3D" id="3.30.1180.20">
    <property type="entry name" value="Dihydroxyacetone kinase, domain 2"/>
    <property type="match status" value="1"/>
</dbReference>
<evidence type="ECO:0000256" key="9">
    <source>
        <dbReference type="ARBA" id="ARBA00047974"/>
    </source>
</evidence>
<comment type="caution">
    <text evidence="13">The sequence shown here is derived from an EMBL/GenBank/DDBJ whole genome shotgun (WGS) entry which is preliminary data.</text>
</comment>
<evidence type="ECO:0000256" key="3">
    <source>
        <dbReference type="ARBA" id="ARBA00008757"/>
    </source>
</evidence>
<evidence type="ECO:0000256" key="1">
    <source>
        <dbReference type="ARBA" id="ARBA00003264"/>
    </source>
</evidence>
<organism evidence="13 14">
    <name type="scientific">Trichoderma arundinaceum</name>
    <dbReference type="NCBI Taxonomy" id="490622"/>
    <lineage>
        <taxon>Eukaryota</taxon>
        <taxon>Fungi</taxon>
        <taxon>Dikarya</taxon>
        <taxon>Ascomycota</taxon>
        <taxon>Pezizomycotina</taxon>
        <taxon>Sordariomycetes</taxon>
        <taxon>Hypocreomycetidae</taxon>
        <taxon>Hypocreales</taxon>
        <taxon>Hypocreaceae</taxon>
        <taxon>Trichoderma</taxon>
    </lineage>
</organism>
<dbReference type="PANTHER" id="PTHR28629:SF14">
    <property type="entry name" value="DIHYDROXYACETONE KINASE 1"/>
    <property type="match status" value="1"/>
</dbReference>
<evidence type="ECO:0000256" key="10">
    <source>
        <dbReference type="ARBA" id="ARBA00048898"/>
    </source>
</evidence>
<dbReference type="FunFam" id="3.40.50.10440:FF:000001">
    <property type="entry name" value="Dihydroxyacetone kinase, DhaK subunit"/>
    <property type="match status" value="1"/>
</dbReference>
<dbReference type="InterPro" id="IPR050861">
    <property type="entry name" value="Dihydroxyacetone_Kinase"/>
</dbReference>
<dbReference type="AlphaFoldDB" id="A0A395NX12"/>
<dbReference type="GO" id="GO:0005829">
    <property type="term" value="C:cytosol"/>
    <property type="evidence" value="ECO:0007669"/>
    <property type="project" value="TreeGrafter"/>
</dbReference>
<dbReference type="Gene3D" id="1.25.40.340">
    <property type="match status" value="1"/>
</dbReference>
<name>A0A395NX12_TRIAR</name>
<dbReference type="GO" id="GO:0019588">
    <property type="term" value="P:anaerobic glycerol catabolic process"/>
    <property type="evidence" value="ECO:0007669"/>
    <property type="project" value="UniProtKB-UniPathway"/>
</dbReference>
<dbReference type="UniPathway" id="UPA00617">
    <property type="reaction ID" value="UER00669"/>
</dbReference>
<dbReference type="OrthoDB" id="1724672at2759"/>
<accession>A0A395NX12</accession>
<keyword evidence="8" id="KW-0067">ATP-binding</keyword>
<dbReference type="InterPro" id="IPR036117">
    <property type="entry name" value="DhaL_dom_sf"/>
</dbReference>
<comment type="catalytic activity">
    <reaction evidence="10">
        <text>dihydroxyacetone + ATP = dihydroxyacetone phosphate + ADP + H(+)</text>
        <dbReference type="Rhea" id="RHEA:15773"/>
        <dbReference type="ChEBI" id="CHEBI:15378"/>
        <dbReference type="ChEBI" id="CHEBI:16016"/>
        <dbReference type="ChEBI" id="CHEBI:30616"/>
        <dbReference type="ChEBI" id="CHEBI:57642"/>
        <dbReference type="ChEBI" id="CHEBI:456216"/>
        <dbReference type="EC" id="2.7.1.29"/>
    </reaction>
</comment>
<evidence type="ECO:0000256" key="6">
    <source>
        <dbReference type="ARBA" id="ARBA00022777"/>
    </source>
</evidence>
<evidence type="ECO:0000313" key="13">
    <source>
        <dbReference type="EMBL" id="RFU80031.1"/>
    </source>
</evidence>
<evidence type="ECO:0000256" key="2">
    <source>
        <dbReference type="ARBA" id="ARBA00004778"/>
    </source>
</evidence>